<comment type="subcellular location">
    <subcellularLocation>
        <location evidence="1">Membrane</location>
        <topology evidence="1">Multi-pass membrane protein</topology>
    </subcellularLocation>
</comment>
<dbReference type="KEGG" id="pbro:HOP40_28430"/>
<dbReference type="RefSeq" id="WP_172164423.1">
    <property type="nucleotide sequence ID" value="NZ_CP053564.1"/>
</dbReference>
<reference evidence="8 9" key="1">
    <citation type="submission" date="2020-05" db="EMBL/GenBank/DDBJ databases">
        <authorList>
            <person name="Mo P."/>
        </authorList>
    </citation>
    <scope>NUCLEOTIDE SEQUENCE [LARGE SCALE GENOMIC DNA]</scope>
    <source>
        <strain evidence="8 9">Gen01</strain>
    </source>
</reference>
<dbReference type="PANTHER" id="PTHR21716:SF64">
    <property type="entry name" value="AI-2 TRANSPORT PROTEIN TQSA"/>
    <property type="match status" value="1"/>
</dbReference>
<dbReference type="AlphaFoldDB" id="A0A6M6JMK2"/>
<feature type="region of interest" description="Disordered" evidence="6">
    <location>
        <begin position="1"/>
        <end position="28"/>
    </location>
</feature>
<dbReference type="EMBL" id="CP053564">
    <property type="protein sequence ID" value="QJY49198.1"/>
    <property type="molecule type" value="Genomic_DNA"/>
</dbReference>
<name>A0A6M6JMK2_9PSEU</name>
<feature type="transmembrane region" description="Helical" evidence="7">
    <location>
        <begin position="284"/>
        <end position="305"/>
    </location>
</feature>
<evidence type="ECO:0000256" key="2">
    <source>
        <dbReference type="ARBA" id="ARBA00009773"/>
    </source>
</evidence>
<organism evidence="8 9">
    <name type="scientific">Pseudonocardia broussonetiae</name>
    <dbReference type="NCBI Taxonomy" id="2736640"/>
    <lineage>
        <taxon>Bacteria</taxon>
        <taxon>Bacillati</taxon>
        <taxon>Actinomycetota</taxon>
        <taxon>Actinomycetes</taxon>
        <taxon>Pseudonocardiales</taxon>
        <taxon>Pseudonocardiaceae</taxon>
        <taxon>Pseudonocardia</taxon>
    </lineage>
</organism>
<feature type="transmembrane region" description="Helical" evidence="7">
    <location>
        <begin position="325"/>
        <end position="352"/>
    </location>
</feature>
<evidence type="ECO:0000256" key="4">
    <source>
        <dbReference type="ARBA" id="ARBA00022989"/>
    </source>
</evidence>
<evidence type="ECO:0000256" key="6">
    <source>
        <dbReference type="SAM" id="MobiDB-lite"/>
    </source>
</evidence>
<gene>
    <name evidence="8" type="ORF">HOP40_28430</name>
</gene>
<evidence type="ECO:0000313" key="8">
    <source>
        <dbReference type="EMBL" id="QJY49198.1"/>
    </source>
</evidence>
<dbReference type="Proteomes" id="UP000505377">
    <property type="component" value="Chromosome"/>
</dbReference>
<keyword evidence="3 7" id="KW-0812">Transmembrane</keyword>
<dbReference type="GO" id="GO:0016020">
    <property type="term" value="C:membrane"/>
    <property type="evidence" value="ECO:0007669"/>
    <property type="project" value="UniProtKB-SubCell"/>
</dbReference>
<feature type="compositionally biased region" description="Low complexity" evidence="6">
    <location>
        <begin position="1"/>
        <end position="17"/>
    </location>
</feature>
<evidence type="ECO:0000256" key="1">
    <source>
        <dbReference type="ARBA" id="ARBA00004141"/>
    </source>
</evidence>
<evidence type="ECO:0000256" key="5">
    <source>
        <dbReference type="ARBA" id="ARBA00023136"/>
    </source>
</evidence>
<feature type="region of interest" description="Disordered" evidence="6">
    <location>
        <begin position="387"/>
        <end position="415"/>
    </location>
</feature>
<keyword evidence="4 7" id="KW-1133">Transmembrane helix</keyword>
<feature type="transmembrane region" description="Helical" evidence="7">
    <location>
        <begin position="58"/>
        <end position="75"/>
    </location>
</feature>
<protein>
    <submittedName>
        <fullName evidence="8">AI-2E family transporter</fullName>
    </submittedName>
</protein>
<feature type="transmembrane region" description="Helical" evidence="7">
    <location>
        <begin position="35"/>
        <end position="52"/>
    </location>
</feature>
<accession>A0A6M6JMK2</accession>
<keyword evidence="5 7" id="KW-0472">Membrane</keyword>
<sequence length="415" mass="42907">MVVPQPVPVQAGAASPGDDTAGAVSGGSSGRYPRASSILLGLAAAVVIAVGMSVLRGILAPTLLTLVLTICAAPVRVRLRARGVPRGIATTAVALVVFAVLAAFVYALMIALIEFIAMLPTYSEQFARIGSLVARWLEGLGIGQEQIQAAVAGADPRNVVGTVAGALGGVLDLTGALVIVLTMMILMASDSSYTRVIFGQLAAVDPDLVGAMETYTSNVRRYMVVTTALGIVQGTLNTIALAVLGVPAALLWGLLAFLCSYIPNVGYFVALVPPLLFGFLVGGWPTAIAVLVVYAVINGLVQSIIQPRVVGQAVSLSQTLTLFSVLFWAVVIGPIGAILAVPLTLLVKAVLVDGDPRARRWRPLLGPTAETRALLRAEIAQERADRAARSATVGPHAAEEGGSGRWGSATGHERL</sequence>
<dbReference type="InterPro" id="IPR002549">
    <property type="entry name" value="AI-2E-like"/>
</dbReference>
<comment type="similarity">
    <text evidence="2">Belongs to the autoinducer-2 exporter (AI-2E) (TC 2.A.86) family.</text>
</comment>
<dbReference type="GO" id="GO:0055085">
    <property type="term" value="P:transmembrane transport"/>
    <property type="evidence" value="ECO:0007669"/>
    <property type="project" value="TreeGrafter"/>
</dbReference>
<feature type="transmembrane region" description="Helical" evidence="7">
    <location>
        <begin position="163"/>
        <end position="186"/>
    </location>
</feature>
<keyword evidence="9" id="KW-1185">Reference proteome</keyword>
<evidence type="ECO:0000313" key="9">
    <source>
        <dbReference type="Proteomes" id="UP000505377"/>
    </source>
</evidence>
<evidence type="ECO:0000256" key="3">
    <source>
        <dbReference type="ARBA" id="ARBA00022692"/>
    </source>
</evidence>
<feature type="transmembrane region" description="Helical" evidence="7">
    <location>
        <begin position="250"/>
        <end position="272"/>
    </location>
</feature>
<proteinExistence type="inferred from homology"/>
<dbReference type="PANTHER" id="PTHR21716">
    <property type="entry name" value="TRANSMEMBRANE PROTEIN"/>
    <property type="match status" value="1"/>
</dbReference>
<feature type="transmembrane region" description="Helical" evidence="7">
    <location>
        <begin position="87"/>
        <end position="113"/>
    </location>
</feature>
<evidence type="ECO:0000256" key="7">
    <source>
        <dbReference type="SAM" id="Phobius"/>
    </source>
</evidence>
<feature type="transmembrane region" description="Helical" evidence="7">
    <location>
        <begin position="222"/>
        <end position="244"/>
    </location>
</feature>
<dbReference type="Pfam" id="PF01594">
    <property type="entry name" value="AI-2E_transport"/>
    <property type="match status" value="1"/>
</dbReference>